<feature type="transmembrane region" description="Helical" evidence="17">
    <location>
        <begin position="515"/>
        <end position="537"/>
    </location>
</feature>
<evidence type="ECO:0000256" key="6">
    <source>
        <dbReference type="ARBA" id="ARBA00022568"/>
    </source>
</evidence>
<dbReference type="InterPro" id="IPR044880">
    <property type="entry name" value="NCX_ion-bd_dom_sf"/>
</dbReference>
<keyword evidence="3" id="KW-0813">Transport</keyword>
<keyword evidence="12 17" id="KW-1133">Transmembrane helix</keyword>
<evidence type="ECO:0000313" key="19">
    <source>
        <dbReference type="EMBL" id="CAF1158551.1"/>
    </source>
</evidence>
<dbReference type="Gene3D" id="1.20.1420.30">
    <property type="entry name" value="NCX, central ion-binding region"/>
    <property type="match status" value="3"/>
</dbReference>
<keyword evidence="11" id="KW-0630">Potassium</keyword>
<evidence type="ECO:0000256" key="16">
    <source>
        <dbReference type="ARBA" id="ARBA00023201"/>
    </source>
</evidence>
<gene>
    <name evidence="19" type="ORF">IZO911_LOCUS26189</name>
</gene>
<evidence type="ECO:0000256" key="12">
    <source>
        <dbReference type="ARBA" id="ARBA00022989"/>
    </source>
</evidence>
<evidence type="ECO:0000256" key="1">
    <source>
        <dbReference type="ARBA" id="ARBA00004141"/>
    </source>
</evidence>
<evidence type="ECO:0000256" key="7">
    <source>
        <dbReference type="ARBA" id="ARBA00022692"/>
    </source>
</evidence>
<feature type="transmembrane region" description="Helical" evidence="17">
    <location>
        <begin position="929"/>
        <end position="948"/>
    </location>
</feature>
<dbReference type="FunFam" id="1.20.1420.30:FF:000004">
    <property type="entry name" value="Sodium/potassium/calcium exchanger 2 isoform 1"/>
    <property type="match status" value="1"/>
</dbReference>
<keyword evidence="6" id="KW-0109">Calcium transport</keyword>
<keyword evidence="10" id="KW-0769">Symport</keyword>
<dbReference type="InterPro" id="IPR004481">
    <property type="entry name" value="K/Na/Ca-exchanger"/>
</dbReference>
<reference evidence="19" key="1">
    <citation type="submission" date="2021-02" db="EMBL/GenBank/DDBJ databases">
        <authorList>
            <person name="Nowell W R."/>
        </authorList>
    </citation>
    <scope>NUCLEOTIDE SEQUENCE</scope>
</reference>
<feature type="domain" description="Sodium/calcium exchanger membrane region" evidence="18">
    <location>
        <begin position="446"/>
        <end position="616"/>
    </location>
</feature>
<feature type="transmembrane region" description="Helical" evidence="17">
    <location>
        <begin position="481"/>
        <end position="503"/>
    </location>
</feature>
<keyword evidence="14" id="KW-0406">Ion transport</keyword>
<keyword evidence="5" id="KW-0633">Potassium transport</keyword>
<dbReference type="GO" id="GO:0005886">
    <property type="term" value="C:plasma membrane"/>
    <property type="evidence" value="ECO:0007669"/>
    <property type="project" value="TreeGrafter"/>
</dbReference>
<feature type="transmembrane region" description="Helical" evidence="17">
    <location>
        <begin position="833"/>
        <end position="855"/>
    </location>
</feature>
<evidence type="ECO:0000256" key="4">
    <source>
        <dbReference type="ARBA" id="ARBA00022449"/>
    </source>
</evidence>
<dbReference type="InterPro" id="IPR004837">
    <property type="entry name" value="NaCa_Exmemb"/>
</dbReference>
<evidence type="ECO:0000256" key="17">
    <source>
        <dbReference type="SAM" id="Phobius"/>
    </source>
</evidence>
<keyword evidence="13" id="KW-0915">Sodium</keyword>
<evidence type="ECO:0000256" key="11">
    <source>
        <dbReference type="ARBA" id="ARBA00022958"/>
    </source>
</evidence>
<organism evidence="19 20">
    <name type="scientific">Adineta steineri</name>
    <dbReference type="NCBI Taxonomy" id="433720"/>
    <lineage>
        <taxon>Eukaryota</taxon>
        <taxon>Metazoa</taxon>
        <taxon>Spiralia</taxon>
        <taxon>Gnathifera</taxon>
        <taxon>Rotifera</taxon>
        <taxon>Eurotatoria</taxon>
        <taxon>Bdelloidea</taxon>
        <taxon>Adinetida</taxon>
        <taxon>Adinetidae</taxon>
        <taxon>Adineta</taxon>
    </lineage>
</organism>
<keyword evidence="7 17" id="KW-0812">Transmembrane</keyword>
<feature type="transmembrane region" description="Helical" evidence="17">
    <location>
        <begin position="867"/>
        <end position="885"/>
    </location>
</feature>
<comment type="similarity">
    <text evidence="2">Belongs to the Ca(2+):cation antiporter (CaCA) (TC 2.A.19) family. SLC24A subfamily.</text>
</comment>
<dbReference type="AlphaFoldDB" id="A0A814TBG7"/>
<feature type="domain" description="Sodium/calcium exchanger membrane region" evidence="18">
    <location>
        <begin position="123"/>
        <end position="264"/>
    </location>
</feature>
<feature type="transmembrane region" description="Helical" evidence="17">
    <location>
        <begin position="448"/>
        <end position="475"/>
    </location>
</feature>
<name>A0A814TBG7_9BILA</name>
<dbReference type="GO" id="GO:0006874">
    <property type="term" value="P:intracellular calcium ion homeostasis"/>
    <property type="evidence" value="ECO:0007669"/>
    <property type="project" value="TreeGrafter"/>
</dbReference>
<dbReference type="Proteomes" id="UP000663860">
    <property type="component" value="Unassembled WGS sequence"/>
</dbReference>
<proteinExistence type="inferred from homology"/>
<feature type="transmembrane region" description="Helical" evidence="17">
    <location>
        <begin position="800"/>
        <end position="827"/>
    </location>
</feature>
<evidence type="ECO:0000256" key="2">
    <source>
        <dbReference type="ARBA" id="ARBA00005364"/>
    </source>
</evidence>
<evidence type="ECO:0000256" key="13">
    <source>
        <dbReference type="ARBA" id="ARBA00023053"/>
    </source>
</evidence>
<feature type="transmembrane region" description="Helical" evidence="17">
    <location>
        <begin position="900"/>
        <end position="917"/>
    </location>
</feature>
<feature type="transmembrane region" description="Helical" evidence="17">
    <location>
        <begin position="227"/>
        <end position="245"/>
    </location>
</feature>
<comment type="caution">
    <text evidence="19">The sequence shown here is derived from an EMBL/GenBank/DDBJ whole genome shotgun (WGS) entry which is preliminary data.</text>
</comment>
<feature type="transmembrane region" description="Helical" evidence="17">
    <location>
        <begin position="118"/>
        <end position="137"/>
    </location>
</feature>
<evidence type="ECO:0000256" key="9">
    <source>
        <dbReference type="ARBA" id="ARBA00022837"/>
    </source>
</evidence>
<feature type="transmembrane region" description="Helical" evidence="17">
    <location>
        <begin position="192"/>
        <end position="215"/>
    </location>
</feature>
<dbReference type="FunFam" id="1.20.1420.30:FF:000009">
    <property type="entry name" value="sodium/potassium/calcium exchanger 5 isoform X2"/>
    <property type="match status" value="2"/>
</dbReference>
<feature type="transmembrane region" description="Helical" evidence="17">
    <location>
        <begin position="579"/>
        <end position="597"/>
    </location>
</feature>
<feature type="domain" description="Sodium/calcium exchanger membrane region" evidence="18">
    <location>
        <begin position="798"/>
        <end position="946"/>
    </location>
</feature>
<comment type="subcellular location">
    <subcellularLocation>
        <location evidence="1">Membrane</location>
        <topology evidence="1">Multi-pass membrane protein</topology>
    </subcellularLocation>
</comment>
<keyword evidence="16" id="KW-0739">Sodium transport</keyword>
<dbReference type="PANTHER" id="PTHR10846">
    <property type="entry name" value="SODIUM/POTASSIUM/CALCIUM EXCHANGER"/>
    <property type="match status" value="1"/>
</dbReference>
<sequence length="963" mass="109653">MIEEPTHPLLHRQFVNRHNVKFFIRILVGLALAHIIGQQFRPSDATPNRKPYGKYRLQKTTINNEILDREKTSTILTTTTLSLNTISWQPGQIKNCTEPSINEFPDDLFTQSQRRSGAIIFHLIACIYIFIAIAIVVDEYFIAALDKLCAALNLDEDVAGATFMAGGSSSPELFTAIIGIFVAKGDVGVGTIVGSAVFNIVCVIGICGLFVNEAIRLTWWPLCRDSVYYAISILFLIICLSDSRITLFESVFLLLMYAGYIAIMCNNKKIQQIVVQRWQVFQTFNAPEEPIMNYAHTQKNYGMNSTYQRFEGDRENSSKIPIDNLIAMARIPIDFQTTIFQLMMTRHFRSYTRFQMAVRFVISQMKLRQQGVTRPQKPANERRFSFYQGRSTSLLAIDTDYNDWKNIPNHNYDPIGFAKWVALAPIKVLYHFTIPDCRNPIRFQWYPLTFTMAIAWLCVLTYFMVWMVTIIGFTFGIPDSVMGITFLAAGSSVPDALSSVLVVRQGLVDMGVSNTFGSNIFDLLIGLALPWFFKVLITGEAVHINSNGLMYDTVLLLGIVAVTILSIHGRKWPLCRDSVYYAISILFLIICLSDSRITLFESVFLLLMYAGYIAIMCNNKKIQQIVVQRWQVFQTFNAPEEPIMNYAHTQKNYGLNSTYQRFEGDRENSSKIPIDNLIAMARIPIDFQTTIFQLMMTRHFRSYTRFQMAVRFVVSQMKLRQQGVTRPQKPANERRFSFYQGRSTSLLAIDTDYNDWKNIPNHNYDPIGFAKWVALAPIKILYHFTIPDCRNPIRFQWYPLTFTMAIAWLCVLTYFMVWMVTIIGFTFGIPDSVMGITFLAAGSSVPDALSSVLVVRQGLVDMGVSNTFGSNIFDLLIGLALPWFFKALITGEAVHINSNGLMYDTVLLLGIVAVTILSIHGRKWYLDKFLGIFFLAVYGMFVIFALLIELNVFGFVNPPMCQI</sequence>
<evidence type="ECO:0000313" key="20">
    <source>
        <dbReference type="Proteomes" id="UP000663860"/>
    </source>
</evidence>
<keyword evidence="15 17" id="KW-0472">Membrane</keyword>
<dbReference type="EMBL" id="CAJNOE010000338">
    <property type="protein sequence ID" value="CAF1158551.1"/>
    <property type="molecule type" value="Genomic_DNA"/>
</dbReference>
<evidence type="ECO:0000259" key="18">
    <source>
        <dbReference type="Pfam" id="PF01699"/>
    </source>
</evidence>
<evidence type="ECO:0000256" key="8">
    <source>
        <dbReference type="ARBA" id="ARBA00022729"/>
    </source>
</evidence>
<dbReference type="GO" id="GO:0005262">
    <property type="term" value="F:calcium channel activity"/>
    <property type="evidence" value="ECO:0007669"/>
    <property type="project" value="TreeGrafter"/>
</dbReference>
<evidence type="ECO:0000256" key="3">
    <source>
        <dbReference type="ARBA" id="ARBA00022448"/>
    </source>
</evidence>
<keyword evidence="9" id="KW-0106">Calcium</keyword>
<evidence type="ECO:0000256" key="5">
    <source>
        <dbReference type="ARBA" id="ARBA00022538"/>
    </source>
</evidence>
<evidence type="ECO:0000256" key="15">
    <source>
        <dbReference type="ARBA" id="ARBA00023136"/>
    </source>
</evidence>
<dbReference type="GO" id="GO:0015293">
    <property type="term" value="F:symporter activity"/>
    <property type="evidence" value="ECO:0007669"/>
    <property type="project" value="UniProtKB-KW"/>
</dbReference>
<keyword evidence="4" id="KW-0050">Antiport</keyword>
<accession>A0A814TBG7</accession>
<feature type="transmembrane region" description="Helical" evidence="17">
    <location>
        <begin position="549"/>
        <end position="567"/>
    </location>
</feature>
<evidence type="ECO:0000256" key="14">
    <source>
        <dbReference type="ARBA" id="ARBA00023065"/>
    </source>
</evidence>
<dbReference type="GO" id="GO:0008273">
    <property type="term" value="F:calcium, potassium:sodium antiporter activity"/>
    <property type="evidence" value="ECO:0007669"/>
    <property type="project" value="TreeGrafter"/>
</dbReference>
<feature type="transmembrane region" description="Helical" evidence="17">
    <location>
        <begin position="251"/>
        <end position="267"/>
    </location>
</feature>
<evidence type="ECO:0000256" key="10">
    <source>
        <dbReference type="ARBA" id="ARBA00022847"/>
    </source>
</evidence>
<keyword evidence="8" id="KW-0732">Signal</keyword>
<dbReference type="NCBIfam" id="TIGR00367">
    <property type="entry name" value="calcium/sodium antiporter"/>
    <property type="match status" value="1"/>
</dbReference>
<dbReference type="Pfam" id="PF01699">
    <property type="entry name" value="Na_Ca_ex"/>
    <property type="match status" value="3"/>
</dbReference>
<dbReference type="PANTHER" id="PTHR10846:SF73">
    <property type="entry name" value="SODIUM_CALCIUM EXCHANGER MEMBRANE REGION DOMAIN-CONTAINING PROTEIN"/>
    <property type="match status" value="1"/>
</dbReference>
<protein>
    <recommendedName>
        <fullName evidence="18">Sodium/calcium exchanger membrane region domain-containing protein</fullName>
    </recommendedName>
</protein>
<feature type="transmembrane region" description="Helical" evidence="17">
    <location>
        <begin position="603"/>
        <end position="619"/>
    </location>
</feature>